<sequence>MSAFSRGYSGFIYQNFHVPSSVRIPPVTRPQWLHPTKQARLFSSSVLKQLASPANISKSTRTAQKPNPSSQAVKSRSPNVAAVRFPTSNAAIRAIEKSPTPVLLYKEPRRGMLTLATYAAGSLSLIGGMWVFQNLYLELPKELPWYVAPLYGSISIIMFVLGMYVLASPVGRVRSIETIPARPGKPLRLKIKARIIPIPFIKPKTMIAKLGEATIRQQVRPIVQELAEVNAHKAQSIRLGLDRTFVLFRPFIIVRRFFSRLFFSWFINSRMAFTRFGIIYLDLHDSKWKIDASGQFLDSGSPLDKFIKTY</sequence>
<gene>
    <name evidence="3" type="ORF">K432DRAFT_379957</name>
</gene>
<keyword evidence="2" id="KW-0812">Transmembrane</keyword>
<protein>
    <submittedName>
        <fullName evidence="3">Uncharacterized protein</fullName>
    </submittedName>
</protein>
<dbReference type="Proteomes" id="UP000250266">
    <property type="component" value="Unassembled WGS sequence"/>
</dbReference>
<dbReference type="OrthoDB" id="4140442at2759"/>
<feature type="transmembrane region" description="Helical" evidence="2">
    <location>
        <begin position="145"/>
        <end position="167"/>
    </location>
</feature>
<feature type="region of interest" description="Disordered" evidence="1">
    <location>
        <begin position="57"/>
        <end position="78"/>
    </location>
</feature>
<feature type="transmembrane region" description="Helical" evidence="2">
    <location>
        <begin position="113"/>
        <end position="133"/>
    </location>
</feature>
<evidence type="ECO:0000313" key="3">
    <source>
        <dbReference type="EMBL" id="OCK82921.1"/>
    </source>
</evidence>
<reference evidence="3 4" key="1">
    <citation type="journal article" date="2016" name="Nat. Commun.">
        <title>Ectomycorrhizal ecology is imprinted in the genome of the dominant symbiotic fungus Cenococcum geophilum.</title>
        <authorList>
            <consortium name="DOE Joint Genome Institute"/>
            <person name="Peter M."/>
            <person name="Kohler A."/>
            <person name="Ohm R.A."/>
            <person name="Kuo A."/>
            <person name="Krutzmann J."/>
            <person name="Morin E."/>
            <person name="Arend M."/>
            <person name="Barry K.W."/>
            <person name="Binder M."/>
            <person name="Choi C."/>
            <person name="Clum A."/>
            <person name="Copeland A."/>
            <person name="Grisel N."/>
            <person name="Haridas S."/>
            <person name="Kipfer T."/>
            <person name="LaButti K."/>
            <person name="Lindquist E."/>
            <person name="Lipzen A."/>
            <person name="Maire R."/>
            <person name="Meier B."/>
            <person name="Mihaltcheva S."/>
            <person name="Molinier V."/>
            <person name="Murat C."/>
            <person name="Poggeler S."/>
            <person name="Quandt C.A."/>
            <person name="Sperisen C."/>
            <person name="Tritt A."/>
            <person name="Tisserant E."/>
            <person name="Crous P.W."/>
            <person name="Henrissat B."/>
            <person name="Nehls U."/>
            <person name="Egli S."/>
            <person name="Spatafora J.W."/>
            <person name="Grigoriev I.V."/>
            <person name="Martin F.M."/>
        </authorList>
    </citation>
    <scope>NUCLEOTIDE SEQUENCE [LARGE SCALE GENOMIC DNA]</scope>
    <source>
        <strain evidence="3 4">CBS 459.81</strain>
    </source>
</reference>
<evidence type="ECO:0000256" key="2">
    <source>
        <dbReference type="SAM" id="Phobius"/>
    </source>
</evidence>
<keyword evidence="4" id="KW-1185">Reference proteome</keyword>
<dbReference type="AlphaFoldDB" id="A0A8E2EF76"/>
<evidence type="ECO:0000256" key="1">
    <source>
        <dbReference type="SAM" id="MobiDB-lite"/>
    </source>
</evidence>
<dbReference type="EMBL" id="KV744874">
    <property type="protein sequence ID" value="OCK82921.1"/>
    <property type="molecule type" value="Genomic_DNA"/>
</dbReference>
<evidence type="ECO:0000313" key="4">
    <source>
        <dbReference type="Proteomes" id="UP000250266"/>
    </source>
</evidence>
<proteinExistence type="predicted"/>
<accession>A0A8E2EF76</accession>
<keyword evidence="2" id="KW-1133">Transmembrane helix</keyword>
<organism evidence="3 4">
    <name type="scientific">Lepidopterella palustris CBS 459.81</name>
    <dbReference type="NCBI Taxonomy" id="1314670"/>
    <lineage>
        <taxon>Eukaryota</taxon>
        <taxon>Fungi</taxon>
        <taxon>Dikarya</taxon>
        <taxon>Ascomycota</taxon>
        <taxon>Pezizomycotina</taxon>
        <taxon>Dothideomycetes</taxon>
        <taxon>Pleosporomycetidae</taxon>
        <taxon>Mytilinidiales</taxon>
        <taxon>Argynnaceae</taxon>
        <taxon>Lepidopterella</taxon>
    </lineage>
</organism>
<keyword evidence="2" id="KW-0472">Membrane</keyword>
<name>A0A8E2EF76_9PEZI</name>